<evidence type="ECO:0000256" key="6">
    <source>
        <dbReference type="ARBA" id="ARBA00023180"/>
    </source>
</evidence>
<keyword evidence="4 7" id="KW-1133">Transmembrane helix</keyword>
<evidence type="ECO:0000256" key="7">
    <source>
        <dbReference type="SAM" id="Phobius"/>
    </source>
</evidence>
<keyword evidence="6" id="KW-0325">Glycoprotein</keyword>
<dbReference type="KEGG" id="lww:102742218"/>
<dbReference type="PRINTS" id="PR01609">
    <property type="entry name" value="CD36FAMILY"/>
</dbReference>
<sequence>MQFSAKNMNPFLSFRELRNKADIQFGDNGTTVSAVRKEAYVFERNQSVGDPKVDLIRTLNIPAVTAMEWAQFRFLRELIEALLKAYQQTLFVTHTVDELLWGYKDELLSLINIFKPEISPYFGLYYGKNGTSDGDYVFLTGEDSYLNFSKIVEWNGKTSLKYKLRLFENFMFLEMGAPIIISFPHFYQADEKFVSAIDGMHPNKDYHETFVDINPLTGIILRAAKRFQINVYVQKLDDFAETGNIRTLVFPVMYINESVLIDKETAGRLKSVINTTLIITNIPYIVMALGVFFGLIFTWLACRGQGSMDEGTADERAPLIRT</sequence>
<gene>
    <name evidence="9" type="primary">SCARB2</name>
</gene>
<protein>
    <submittedName>
        <fullName evidence="9">Lysosome membrane protein 2</fullName>
    </submittedName>
</protein>
<accession>A0A2U3YK46</accession>
<organism evidence="8 9">
    <name type="scientific">Leptonychotes weddellii</name>
    <name type="common">Weddell seal</name>
    <name type="synonym">Otaria weddellii</name>
    <dbReference type="NCBI Taxonomy" id="9713"/>
    <lineage>
        <taxon>Eukaryota</taxon>
        <taxon>Metazoa</taxon>
        <taxon>Chordata</taxon>
        <taxon>Craniata</taxon>
        <taxon>Vertebrata</taxon>
        <taxon>Euteleostomi</taxon>
        <taxon>Mammalia</taxon>
        <taxon>Eutheria</taxon>
        <taxon>Laurasiatheria</taxon>
        <taxon>Carnivora</taxon>
        <taxon>Caniformia</taxon>
        <taxon>Pinnipedia</taxon>
        <taxon>Phocidae</taxon>
        <taxon>Monachinae</taxon>
        <taxon>Lobodontini</taxon>
        <taxon>Leptonychotes</taxon>
    </lineage>
</organism>
<dbReference type="PANTHER" id="PTHR11923">
    <property type="entry name" value="SCAVENGER RECEPTOR CLASS B TYPE-1 SR-B1"/>
    <property type="match status" value="1"/>
</dbReference>
<keyword evidence="5 7" id="KW-0472">Membrane</keyword>
<evidence type="ECO:0000256" key="4">
    <source>
        <dbReference type="ARBA" id="ARBA00022989"/>
    </source>
</evidence>
<comment type="similarity">
    <text evidence="2">Belongs to the CD36 family.</text>
</comment>
<dbReference type="GO" id="GO:0016020">
    <property type="term" value="C:membrane"/>
    <property type="evidence" value="ECO:0007669"/>
    <property type="project" value="UniProtKB-SubCell"/>
</dbReference>
<dbReference type="GO" id="GO:0006622">
    <property type="term" value="P:protein targeting to lysosome"/>
    <property type="evidence" value="ECO:0007669"/>
    <property type="project" value="TreeGrafter"/>
</dbReference>
<keyword evidence="8" id="KW-1185">Reference proteome</keyword>
<reference evidence="9" key="1">
    <citation type="submission" date="2025-08" db="UniProtKB">
        <authorList>
            <consortium name="RefSeq"/>
        </authorList>
    </citation>
    <scope>IDENTIFICATION</scope>
    <source>
        <tissue evidence="9">Liver</tissue>
    </source>
</reference>
<dbReference type="OrthoDB" id="18585at2759"/>
<dbReference type="GO" id="GO:0005044">
    <property type="term" value="F:scavenger receptor activity"/>
    <property type="evidence" value="ECO:0007669"/>
    <property type="project" value="InterPro"/>
</dbReference>
<dbReference type="RefSeq" id="XP_006744097.2">
    <property type="nucleotide sequence ID" value="XM_006744034.2"/>
</dbReference>
<keyword evidence="3 7" id="KW-0812">Transmembrane</keyword>
<evidence type="ECO:0000313" key="8">
    <source>
        <dbReference type="Proteomes" id="UP000245341"/>
    </source>
</evidence>
<evidence type="ECO:0000256" key="1">
    <source>
        <dbReference type="ARBA" id="ARBA00004370"/>
    </source>
</evidence>
<proteinExistence type="inferred from homology"/>
<dbReference type="Pfam" id="PF01130">
    <property type="entry name" value="CD36"/>
    <property type="match status" value="2"/>
</dbReference>
<name>A0A2U3YK46_LEPWE</name>
<dbReference type="CTD" id="950"/>
<dbReference type="InterPro" id="IPR005429">
    <property type="entry name" value="LimpII"/>
</dbReference>
<feature type="transmembrane region" description="Helical" evidence="7">
    <location>
        <begin position="282"/>
        <end position="302"/>
    </location>
</feature>
<evidence type="ECO:0000256" key="2">
    <source>
        <dbReference type="ARBA" id="ARBA00010532"/>
    </source>
</evidence>
<dbReference type="PRINTS" id="PR01611">
    <property type="entry name" value="LIMPII"/>
</dbReference>
<evidence type="ECO:0000256" key="5">
    <source>
        <dbReference type="ARBA" id="ARBA00023136"/>
    </source>
</evidence>
<dbReference type="GO" id="GO:0005764">
    <property type="term" value="C:lysosome"/>
    <property type="evidence" value="ECO:0007669"/>
    <property type="project" value="InterPro"/>
</dbReference>
<evidence type="ECO:0000256" key="3">
    <source>
        <dbReference type="ARBA" id="ARBA00022692"/>
    </source>
</evidence>
<comment type="subcellular location">
    <subcellularLocation>
        <location evidence="1">Membrane</location>
    </subcellularLocation>
</comment>
<dbReference type="GO" id="GO:0006898">
    <property type="term" value="P:receptor-mediated endocytosis"/>
    <property type="evidence" value="ECO:0007669"/>
    <property type="project" value="TreeGrafter"/>
</dbReference>
<dbReference type="AlphaFoldDB" id="A0A2U3YK46"/>
<dbReference type="STRING" id="9713.A0A2U3YK46"/>
<dbReference type="InterPro" id="IPR002159">
    <property type="entry name" value="CD36_fam"/>
</dbReference>
<dbReference type="Proteomes" id="UP000245341">
    <property type="component" value="Unplaced"/>
</dbReference>
<dbReference type="GeneID" id="102742218"/>
<evidence type="ECO:0000313" key="9">
    <source>
        <dbReference type="RefSeq" id="XP_006744097.2"/>
    </source>
</evidence>
<dbReference type="PANTHER" id="PTHR11923:SF51">
    <property type="entry name" value="LYSOSOME MEMBRANE PROTEIN 2"/>
    <property type="match status" value="1"/>
</dbReference>